<dbReference type="PIRSF" id="PIRSF017854">
    <property type="entry name" value="T4SS_TrbD"/>
    <property type="match status" value="1"/>
</dbReference>
<name>A0A501PFR2_9PROT</name>
<dbReference type="RefSeq" id="WP_139940973.1">
    <property type="nucleotide sequence ID" value="NZ_JBHSYP010000006.1"/>
</dbReference>
<sequence>MTDNRPIGLEVPLHRSLTEPLLLAGARRSVTIVIGTLAAAMGLGLQLWLAGLLLWFTGQSLAVWLTRRDPDFLETGLRHLRHKDYYS</sequence>
<organism evidence="2 3">
    <name type="scientific">Emcibacter nanhaiensis</name>
    <dbReference type="NCBI Taxonomy" id="1505037"/>
    <lineage>
        <taxon>Bacteria</taxon>
        <taxon>Pseudomonadati</taxon>
        <taxon>Pseudomonadota</taxon>
        <taxon>Alphaproteobacteria</taxon>
        <taxon>Emcibacterales</taxon>
        <taxon>Emcibacteraceae</taxon>
        <taxon>Emcibacter</taxon>
    </lineage>
</organism>
<keyword evidence="1" id="KW-0472">Membrane</keyword>
<keyword evidence="3" id="KW-1185">Reference proteome</keyword>
<keyword evidence="1" id="KW-1133">Transmembrane helix</keyword>
<evidence type="ECO:0000256" key="1">
    <source>
        <dbReference type="SAM" id="Phobius"/>
    </source>
</evidence>
<protein>
    <submittedName>
        <fullName evidence="2">Conjugal transfer protein</fullName>
    </submittedName>
</protein>
<dbReference type="EMBL" id="VFIY01000014">
    <property type="protein sequence ID" value="TPD59309.1"/>
    <property type="molecule type" value="Genomic_DNA"/>
</dbReference>
<keyword evidence="1" id="KW-0812">Transmembrane</keyword>
<comment type="caution">
    <text evidence="2">The sequence shown here is derived from an EMBL/GenBank/DDBJ whole genome shotgun (WGS) entry which is preliminary data.</text>
</comment>
<feature type="transmembrane region" description="Helical" evidence="1">
    <location>
        <begin position="30"/>
        <end position="58"/>
    </location>
</feature>
<dbReference type="InterPro" id="IPR016704">
    <property type="entry name" value="Conjugal_tfr_TrbD"/>
</dbReference>
<dbReference type="AlphaFoldDB" id="A0A501PFR2"/>
<proteinExistence type="predicted"/>
<evidence type="ECO:0000313" key="3">
    <source>
        <dbReference type="Proteomes" id="UP000319148"/>
    </source>
</evidence>
<gene>
    <name evidence="2" type="ORF">FIV46_10965</name>
</gene>
<reference evidence="3" key="1">
    <citation type="submission" date="2019-06" db="EMBL/GenBank/DDBJ databases">
        <title>The complete genome of Emcibacter congregatus ZYLT.</title>
        <authorList>
            <person name="Zhao Z."/>
        </authorList>
    </citation>
    <scope>NUCLEOTIDE SEQUENCE [LARGE SCALE GENOMIC DNA]</scope>
    <source>
        <strain evidence="3">MCCC 1A06723</strain>
    </source>
</reference>
<accession>A0A501PFR2</accession>
<evidence type="ECO:0000313" key="2">
    <source>
        <dbReference type="EMBL" id="TPD59309.1"/>
    </source>
</evidence>
<dbReference type="OrthoDB" id="9801524at2"/>
<dbReference type="Proteomes" id="UP000319148">
    <property type="component" value="Unassembled WGS sequence"/>
</dbReference>